<dbReference type="Proteomes" id="UP000565711">
    <property type="component" value="Unassembled WGS sequence"/>
</dbReference>
<protein>
    <submittedName>
        <fullName evidence="2">PucR family transcriptional regulator</fullName>
    </submittedName>
</protein>
<dbReference type="InterPro" id="IPR042070">
    <property type="entry name" value="PucR_C-HTH_sf"/>
</dbReference>
<dbReference type="RefSeq" id="WP_067871252.1">
    <property type="nucleotide sequence ID" value="NZ_JAAXOP010000008.1"/>
</dbReference>
<dbReference type="InterPro" id="IPR025736">
    <property type="entry name" value="PucR_C-HTH_dom"/>
</dbReference>
<accession>A0A846XXB6</accession>
<reference evidence="2 3" key="1">
    <citation type="submission" date="2020-04" db="EMBL/GenBank/DDBJ databases">
        <title>MicrobeNet Type strains.</title>
        <authorList>
            <person name="Nicholson A.C."/>
        </authorList>
    </citation>
    <scope>NUCLEOTIDE SEQUENCE [LARGE SCALE GENOMIC DNA]</scope>
    <source>
        <strain evidence="2 3">JCM 12354</strain>
    </source>
</reference>
<proteinExistence type="predicted"/>
<keyword evidence="3" id="KW-1185">Reference proteome</keyword>
<gene>
    <name evidence="2" type="ORF">HGA08_16425</name>
</gene>
<dbReference type="EMBL" id="JAAXOP010000008">
    <property type="protein sequence ID" value="NKY51806.1"/>
    <property type="molecule type" value="Genomic_DNA"/>
</dbReference>
<feature type="domain" description="PucR C-terminal helix-turn-helix" evidence="1">
    <location>
        <begin position="450"/>
        <end position="506"/>
    </location>
</feature>
<sequence length="510" mass="55006">MVKLDRLINILSRYGARLHGPAAARTLEMHSVAVHDPVRPHSATGDVFLAVGVADLTEARALAEQARATVIVVRTTEKPDPQLRDELERSGAALMLVDPIVSWSQIASVVYGLVLEGRETEAGRGPSDLFALADTISASVGAPVTIEDQLSRVMAYSTAPDDIDPVHSGTILGRRMPPAVRHLFEQRGIFTHLAGSDSPIHIPPSPEEGLGGRTVAAVRAGRELLGSVWVSCHDPLPQRQVTLLQEGAHTVALHLLRSRVSADLERQVESELVIELIEGSPDAEAAIGKLGIPSENLRVLALQAHADQERNAGILLAFERATTGFGWSRIGRSTLFGNTVYTILPCGDDPAPAYRWLNDLTAGLPAHLEVVAGIGGTAGARTLPASRREADECMALPASDTVSNVHCYDNSWDRVLIQRLISVASTGRLPSRDPVAQLIEFDALNATQYVPTLKSWLEAHGDLNAAAHTLGVHPNTVRHRMKRMRAMDFLDLDDTQKRTAMLIALSIHTG</sequence>
<comment type="caution">
    <text evidence="2">The sequence shown here is derived from an EMBL/GenBank/DDBJ whole genome shotgun (WGS) entry which is preliminary data.</text>
</comment>
<dbReference type="AlphaFoldDB" id="A0A846XXB6"/>
<dbReference type="PANTHER" id="PTHR33744:SF17">
    <property type="entry name" value="CONSERVED PROTEIN"/>
    <property type="match status" value="1"/>
</dbReference>
<evidence type="ECO:0000259" key="1">
    <source>
        <dbReference type="Pfam" id="PF13556"/>
    </source>
</evidence>
<dbReference type="Pfam" id="PF13556">
    <property type="entry name" value="HTH_30"/>
    <property type="match status" value="1"/>
</dbReference>
<dbReference type="Gene3D" id="1.10.10.2840">
    <property type="entry name" value="PucR C-terminal helix-turn-helix domain"/>
    <property type="match status" value="1"/>
</dbReference>
<organism evidence="2 3">
    <name type="scientific">Nocardia vermiculata</name>
    <dbReference type="NCBI Taxonomy" id="257274"/>
    <lineage>
        <taxon>Bacteria</taxon>
        <taxon>Bacillati</taxon>
        <taxon>Actinomycetota</taxon>
        <taxon>Actinomycetes</taxon>
        <taxon>Mycobacteriales</taxon>
        <taxon>Nocardiaceae</taxon>
        <taxon>Nocardia</taxon>
    </lineage>
</organism>
<dbReference type="InterPro" id="IPR051448">
    <property type="entry name" value="CdaR-like_regulators"/>
</dbReference>
<evidence type="ECO:0000313" key="3">
    <source>
        <dbReference type="Proteomes" id="UP000565711"/>
    </source>
</evidence>
<name>A0A846XXB6_9NOCA</name>
<dbReference type="PANTHER" id="PTHR33744">
    <property type="entry name" value="CARBOHYDRATE DIACID REGULATOR"/>
    <property type="match status" value="1"/>
</dbReference>
<evidence type="ECO:0000313" key="2">
    <source>
        <dbReference type="EMBL" id="NKY51806.1"/>
    </source>
</evidence>